<keyword evidence="6" id="KW-1185">Reference proteome</keyword>
<reference evidence="5 6" key="1">
    <citation type="submission" date="2019-08" db="EMBL/GenBank/DDBJ databases">
        <title>Whole genome sequencing of chitin degrading bacteria Chitinophaga pinensis YS16.</title>
        <authorList>
            <person name="Singh R.P."/>
            <person name="Manchanda G."/>
            <person name="Maurya I.K."/>
            <person name="Joshi N.K."/>
            <person name="Srivastava A.K."/>
        </authorList>
    </citation>
    <scope>NUCLEOTIDE SEQUENCE [LARGE SCALE GENOMIC DNA]</scope>
    <source>
        <strain evidence="5 6">YS-16</strain>
    </source>
</reference>
<dbReference type="Pfam" id="PF12833">
    <property type="entry name" value="HTH_18"/>
    <property type="match status" value="1"/>
</dbReference>
<dbReference type="SMART" id="SM00342">
    <property type="entry name" value="HTH_ARAC"/>
    <property type="match status" value="1"/>
</dbReference>
<evidence type="ECO:0000259" key="4">
    <source>
        <dbReference type="PROSITE" id="PS01124"/>
    </source>
</evidence>
<comment type="caution">
    <text evidence="5">The sequence shown here is derived from an EMBL/GenBank/DDBJ whole genome shotgun (WGS) entry which is preliminary data.</text>
</comment>
<dbReference type="SUPFAM" id="SSF51215">
    <property type="entry name" value="Regulatory protein AraC"/>
    <property type="match status" value="1"/>
</dbReference>
<dbReference type="AlphaFoldDB" id="A0A5C6LTY2"/>
<gene>
    <name evidence="5" type="ORF">FEF09_10155</name>
</gene>
<evidence type="ECO:0000313" key="6">
    <source>
        <dbReference type="Proteomes" id="UP000318815"/>
    </source>
</evidence>
<protein>
    <submittedName>
        <fullName evidence="5">AraC family transcriptional regulator</fullName>
    </submittedName>
</protein>
<dbReference type="RefSeq" id="WP_146305001.1">
    <property type="nucleotide sequence ID" value="NZ_VOHS01000007.1"/>
</dbReference>
<feature type="domain" description="HTH araC/xylS-type" evidence="4">
    <location>
        <begin position="184"/>
        <end position="282"/>
    </location>
</feature>
<dbReference type="InterPro" id="IPR037923">
    <property type="entry name" value="HTH-like"/>
</dbReference>
<keyword evidence="2" id="KW-0238">DNA-binding</keyword>
<dbReference type="GO" id="GO:0043565">
    <property type="term" value="F:sequence-specific DNA binding"/>
    <property type="evidence" value="ECO:0007669"/>
    <property type="project" value="InterPro"/>
</dbReference>
<dbReference type="PANTHER" id="PTHR43280:SF32">
    <property type="entry name" value="TRANSCRIPTIONAL REGULATORY PROTEIN"/>
    <property type="match status" value="1"/>
</dbReference>
<dbReference type="Proteomes" id="UP000318815">
    <property type="component" value="Unassembled WGS sequence"/>
</dbReference>
<dbReference type="EMBL" id="VOHS01000007">
    <property type="protein sequence ID" value="TWW00845.1"/>
    <property type="molecule type" value="Genomic_DNA"/>
</dbReference>
<evidence type="ECO:0000256" key="2">
    <source>
        <dbReference type="ARBA" id="ARBA00023125"/>
    </source>
</evidence>
<keyword evidence="3" id="KW-0804">Transcription</keyword>
<dbReference type="SUPFAM" id="SSF46689">
    <property type="entry name" value="Homeodomain-like"/>
    <property type="match status" value="1"/>
</dbReference>
<evidence type="ECO:0000256" key="1">
    <source>
        <dbReference type="ARBA" id="ARBA00023015"/>
    </source>
</evidence>
<accession>A0A5C6LTY2</accession>
<proteinExistence type="predicted"/>
<evidence type="ECO:0000313" key="5">
    <source>
        <dbReference type="EMBL" id="TWW00845.1"/>
    </source>
</evidence>
<keyword evidence="1" id="KW-0805">Transcription regulation</keyword>
<dbReference type="PROSITE" id="PS01124">
    <property type="entry name" value="HTH_ARAC_FAMILY_2"/>
    <property type="match status" value="1"/>
</dbReference>
<dbReference type="GO" id="GO:0003700">
    <property type="term" value="F:DNA-binding transcription factor activity"/>
    <property type="evidence" value="ECO:0007669"/>
    <property type="project" value="InterPro"/>
</dbReference>
<dbReference type="InterPro" id="IPR018060">
    <property type="entry name" value="HTH_AraC"/>
</dbReference>
<evidence type="ECO:0000256" key="3">
    <source>
        <dbReference type="ARBA" id="ARBA00023163"/>
    </source>
</evidence>
<dbReference type="PANTHER" id="PTHR43280">
    <property type="entry name" value="ARAC-FAMILY TRANSCRIPTIONAL REGULATOR"/>
    <property type="match status" value="1"/>
</dbReference>
<name>A0A5C6LTY2_9BACT</name>
<dbReference type="Gene3D" id="1.10.10.60">
    <property type="entry name" value="Homeodomain-like"/>
    <property type="match status" value="1"/>
</dbReference>
<sequence>MNYQKDHFPVLSIQEFSQGKSEDCTVLFHELRGERSIDEAHKHDFFIAILFEEGRGIHTIDFVEHPIAHLQLHMVFPGQVHQWKIKKETVGYQLMIEKEAFESFLPNLRFSSALYQRHPVMTLKKGAYDSLLYEFRCVQKELEKNEPFEALVKARCGIIGLLISKTAEKRFSDFDIYNSNAILSQFIGLIDKCFKEQRSVAFYAHAINISPNYLNMVCQKQLNVAASSLIQDRVLLEAKRLLKTSSMTVKEIVFSLGFYDHANFSKFFKSHTGMTPSAFKDLK</sequence>
<organism evidence="5 6">
    <name type="scientific">Chitinophaga pinensis</name>
    <dbReference type="NCBI Taxonomy" id="79329"/>
    <lineage>
        <taxon>Bacteria</taxon>
        <taxon>Pseudomonadati</taxon>
        <taxon>Bacteroidota</taxon>
        <taxon>Chitinophagia</taxon>
        <taxon>Chitinophagales</taxon>
        <taxon>Chitinophagaceae</taxon>
        <taxon>Chitinophaga</taxon>
    </lineage>
</organism>
<dbReference type="InterPro" id="IPR009057">
    <property type="entry name" value="Homeodomain-like_sf"/>
</dbReference>
<dbReference type="OrthoDB" id="2585681at2"/>